<name>A0ABS1WQ24_9FLAO</name>
<keyword evidence="2" id="KW-1185">Reference proteome</keyword>
<organism evidence="1 2">
    <name type="scientific">Olleya sediminilitoris</name>
    <dbReference type="NCBI Taxonomy" id="2795739"/>
    <lineage>
        <taxon>Bacteria</taxon>
        <taxon>Pseudomonadati</taxon>
        <taxon>Bacteroidota</taxon>
        <taxon>Flavobacteriia</taxon>
        <taxon>Flavobacteriales</taxon>
        <taxon>Flavobacteriaceae</taxon>
    </lineage>
</organism>
<dbReference type="PROSITE" id="PS51257">
    <property type="entry name" value="PROKAR_LIPOPROTEIN"/>
    <property type="match status" value="1"/>
</dbReference>
<dbReference type="RefSeq" id="WP_203001711.1">
    <property type="nucleotide sequence ID" value="NZ_JAEMEF010000020.1"/>
</dbReference>
<sequence length="231" mass="27020">MKNILLFIFFITLFASCKKEKPEQLHTLVIKKEYCDIENEGIIFLPEFELRKNDSLISTHKTEILNNYYNIDSLKSGNYNIVYTSMFKKTESQNIILNSKNIDTLIICLDKIDYSSINHIPFIDRLKENENYIIDVYNQGCVSLGGAIMKISKTRNKIIAETNENKKELTSAEIEYVRQFELELVNMNSCCCTSTDYYSLEYNDEVLKIEDGSCKWYGYGRLYNKLFNVEN</sequence>
<evidence type="ECO:0000313" key="2">
    <source>
        <dbReference type="Proteomes" id="UP000605013"/>
    </source>
</evidence>
<evidence type="ECO:0008006" key="3">
    <source>
        <dbReference type="Google" id="ProtNLM"/>
    </source>
</evidence>
<proteinExistence type="predicted"/>
<dbReference type="EMBL" id="JAEMEF010000020">
    <property type="protein sequence ID" value="MBL7561214.1"/>
    <property type="molecule type" value="Genomic_DNA"/>
</dbReference>
<reference evidence="1 2" key="1">
    <citation type="submission" date="2020-12" db="EMBL/GenBank/DDBJ databases">
        <title>Olleya sediminilitoris sp. nov., isolated from a tidal flat.</title>
        <authorList>
            <person name="Park S."/>
            <person name="Yoon J.-H."/>
        </authorList>
    </citation>
    <scope>NUCLEOTIDE SEQUENCE [LARGE SCALE GENOMIC DNA]</scope>
    <source>
        <strain evidence="1 2">YSTF-M6</strain>
    </source>
</reference>
<comment type="caution">
    <text evidence="1">The sequence shown here is derived from an EMBL/GenBank/DDBJ whole genome shotgun (WGS) entry which is preliminary data.</text>
</comment>
<gene>
    <name evidence="1" type="ORF">JAO71_15555</name>
</gene>
<evidence type="ECO:0000313" key="1">
    <source>
        <dbReference type="EMBL" id="MBL7561214.1"/>
    </source>
</evidence>
<protein>
    <recommendedName>
        <fullName evidence="3">Lipoprotein</fullName>
    </recommendedName>
</protein>
<accession>A0ABS1WQ24</accession>
<dbReference type="Proteomes" id="UP000605013">
    <property type="component" value="Unassembled WGS sequence"/>
</dbReference>